<reference evidence="12 13" key="1">
    <citation type="submission" date="2020-01" db="EMBL/GenBank/DDBJ databases">
        <title>Leptobacterium flavescens.</title>
        <authorList>
            <person name="Wang G."/>
        </authorList>
    </citation>
    <scope>NUCLEOTIDE SEQUENCE [LARGE SCALE GENOMIC DNA]</scope>
    <source>
        <strain evidence="12 13">KCTC 22160</strain>
    </source>
</reference>
<dbReference type="PROSITE" id="PS50928">
    <property type="entry name" value="ABC_TM1"/>
    <property type="match status" value="1"/>
</dbReference>
<evidence type="ECO:0000256" key="4">
    <source>
        <dbReference type="ARBA" id="ARBA00022475"/>
    </source>
</evidence>
<dbReference type="AlphaFoldDB" id="A0A6P0UNL7"/>
<dbReference type="RefSeq" id="WP_163608045.1">
    <property type="nucleotide sequence ID" value="NZ_JAABOO010000003.1"/>
</dbReference>
<comment type="similarity">
    <text evidence="2 10">Belongs to the binding-protein-dependent transport system permease family. CysTW subfamily.</text>
</comment>
<keyword evidence="7 9" id="KW-1133">Transmembrane helix</keyword>
<gene>
    <name evidence="12" type="primary">pstC</name>
    <name evidence="12" type="ORF">GWK08_15010</name>
</gene>
<dbReference type="Proteomes" id="UP000468581">
    <property type="component" value="Unassembled WGS sequence"/>
</dbReference>
<comment type="subcellular location">
    <subcellularLocation>
        <location evidence="1 9">Cell membrane</location>
        <topology evidence="1 9">Multi-pass membrane protein</topology>
    </subcellularLocation>
</comment>
<evidence type="ECO:0000256" key="2">
    <source>
        <dbReference type="ARBA" id="ARBA00007069"/>
    </source>
</evidence>
<feature type="transmembrane region" description="Helical" evidence="9">
    <location>
        <begin position="104"/>
        <end position="128"/>
    </location>
</feature>
<name>A0A6P0UNL7_9FLAO</name>
<dbReference type="Pfam" id="PF00528">
    <property type="entry name" value="BPD_transp_1"/>
    <property type="match status" value="1"/>
</dbReference>
<keyword evidence="4 10" id="KW-1003">Cell membrane</keyword>
<dbReference type="InterPro" id="IPR035906">
    <property type="entry name" value="MetI-like_sf"/>
</dbReference>
<feature type="transmembrane region" description="Helical" evidence="9">
    <location>
        <begin position="262"/>
        <end position="282"/>
    </location>
</feature>
<sequence>MLVSYNKIGKGYIMLSTYISMLIALLIFIVLFINSFDAISQVGLKLFTLEWNPSKNEYGILSMLYGTLSVTVIALTIAIPLGIGTAIFTSEILPSAYRIYVKSIIELLAGIPSIIYGLIGIAFFSTWIASFFELASGRTILTAGILLSIMILPTIVTLSDDAINNVPKKYREAAKGLGLYPFEVIKNTVLPIAKKDITGAILLALGRALGETMAVMLLIGSIDKIPTPFYNVLSPGQTITSKLGREIGESAFGSLHFSALNTMGFVLMLLVIILTLITQLYLRKSNRLYE</sequence>
<evidence type="ECO:0000256" key="3">
    <source>
        <dbReference type="ARBA" id="ARBA00022448"/>
    </source>
</evidence>
<keyword evidence="5 10" id="KW-0592">Phosphate transport</keyword>
<feature type="transmembrane region" description="Helical" evidence="9">
    <location>
        <begin position="140"/>
        <end position="159"/>
    </location>
</feature>
<comment type="caution">
    <text evidence="12">The sequence shown here is derived from an EMBL/GenBank/DDBJ whole genome shotgun (WGS) entry which is preliminary data.</text>
</comment>
<evidence type="ECO:0000256" key="7">
    <source>
        <dbReference type="ARBA" id="ARBA00022989"/>
    </source>
</evidence>
<accession>A0A6P0UNL7</accession>
<keyword evidence="6 9" id="KW-0812">Transmembrane</keyword>
<evidence type="ECO:0000256" key="6">
    <source>
        <dbReference type="ARBA" id="ARBA00022692"/>
    </source>
</evidence>
<protein>
    <recommendedName>
        <fullName evidence="10">Phosphate transport system permease protein</fullName>
    </recommendedName>
</protein>
<keyword evidence="3 9" id="KW-0813">Transport</keyword>
<evidence type="ECO:0000256" key="9">
    <source>
        <dbReference type="RuleBase" id="RU363032"/>
    </source>
</evidence>
<evidence type="ECO:0000313" key="13">
    <source>
        <dbReference type="Proteomes" id="UP000468581"/>
    </source>
</evidence>
<evidence type="ECO:0000256" key="8">
    <source>
        <dbReference type="ARBA" id="ARBA00023136"/>
    </source>
</evidence>
<evidence type="ECO:0000256" key="1">
    <source>
        <dbReference type="ARBA" id="ARBA00004651"/>
    </source>
</evidence>
<evidence type="ECO:0000256" key="5">
    <source>
        <dbReference type="ARBA" id="ARBA00022592"/>
    </source>
</evidence>
<dbReference type="PANTHER" id="PTHR30425:SF1">
    <property type="entry name" value="PHOSPHATE TRANSPORT SYSTEM PERMEASE PROTEIN PSTC"/>
    <property type="match status" value="1"/>
</dbReference>
<dbReference type="NCBIfam" id="TIGR02138">
    <property type="entry name" value="phosphate_pstC"/>
    <property type="match status" value="1"/>
</dbReference>
<comment type="function">
    <text evidence="10">Part of the binding-protein-dependent transport system for phosphate; probably responsible for the translocation of the substrate across the membrane.</text>
</comment>
<evidence type="ECO:0000259" key="11">
    <source>
        <dbReference type="PROSITE" id="PS50928"/>
    </source>
</evidence>
<dbReference type="SUPFAM" id="SSF161098">
    <property type="entry name" value="MetI-like"/>
    <property type="match status" value="1"/>
</dbReference>
<dbReference type="GO" id="GO:0005886">
    <property type="term" value="C:plasma membrane"/>
    <property type="evidence" value="ECO:0007669"/>
    <property type="project" value="UniProtKB-SubCell"/>
</dbReference>
<evidence type="ECO:0000313" key="12">
    <source>
        <dbReference type="EMBL" id="NER14765.1"/>
    </source>
</evidence>
<dbReference type="InterPro" id="IPR011864">
    <property type="entry name" value="Phosphate_PstC"/>
</dbReference>
<keyword evidence="13" id="KW-1185">Reference proteome</keyword>
<dbReference type="InterPro" id="IPR000515">
    <property type="entry name" value="MetI-like"/>
</dbReference>
<feature type="transmembrane region" description="Helical" evidence="9">
    <location>
        <begin position="58"/>
        <end position="83"/>
    </location>
</feature>
<keyword evidence="8 9" id="KW-0472">Membrane</keyword>
<dbReference type="CDD" id="cd06261">
    <property type="entry name" value="TM_PBP2"/>
    <property type="match status" value="1"/>
</dbReference>
<dbReference type="PANTHER" id="PTHR30425">
    <property type="entry name" value="PHOSPHATE TRANSPORT SYSTEM PERMEASE PROTEIN PST"/>
    <property type="match status" value="1"/>
</dbReference>
<organism evidence="12 13">
    <name type="scientific">Leptobacterium flavescens</name>
    <dbReference type="NCBI Taxonomy" id="472055"/>
    <lineage>
        <taxon>Bacteria</taxon>
        <taxon>Pseudomonadati</taxon>
        <taxon>Bacteroidota</taxon>
        <taxon>Flavobacteriia</taxon>
        <taxon>Flavobacteriales</taxon>
        <taxon>Flavobacteriaceae</taxon>
        <taxon>Leptobacterium</taxon>
    </lineage>
</organism>
<feature type="transmembrane region" description="Helical" evidence="9">
    <location>
        <begin position="12"/>
        <end position="33"/>
    </location>
</feature>
<dbReference type="InterPro" id="IPR051124">
    <property type="entry name" value="Phosphate_Transport_Permease"/>
</dbReference>
<proteinExistence type="inferred from homology"/>
<dbReference type="Gene3D" id="1.10.3720.10">
    <property type="entry name" value="MetI-like"/>
    <property type="match status" value="1"/>
</dbReference>
<dbReference type="GO" id="GO:0006817">
    <property type="term" value="P:phosphate ion transport"/>
    <property type="evidence" value="ECO:0007669"/>
    <property type="project" value="UniProtKB-KW"/>
</dbReference>
<feature type="domain" description="ABC transmembrane type-1" evidence="11">
    <location>
        <begin position="64"/>
        <end position="278"/>
    </location>
</feature>
<feature type="transmembrane region" description="Helical" evidence="9">
    <location>
        <begin position="200"/>
        <end position="222"/>
    </location>
</feature>
<evidence type="ECO:0000256" key="10">
    <source>
        <dbReference type="RuleBase" id="RU363054"/>
    </source>
</evidence>
<dbReference type="GO" id="GO:0005315">
    <property type="term" value="F:phosphate transmembrane transporter activity"/>
    <property type="evidence" value="ECO:0007669"/>
    <property type="project" value="InterPro"/>
</dbReference>
<dbReference type="EMBL" id="JAABOO010000003">
    <property type="protein sequence ID" value="NER14765.1"/>
    <property type="molecule type" value="Genomic_DNA"/>
</dbReference>